<dbReference type="Gene3D" id="3.40.50.720">
    <property type="entry name" value="NAD(P)-binding Rossmann-like Domain"/>
    <property type="match status" value="1"/>
</dbReference>
<evidence type="ECO:0000313" key="4">
    <source>
        <dbReference type="Proteomes" id="UP001429984"/>
    </source>
</evidence>
<dbReference type="EMBL" id="JADLZT010000009">
    <property type="protein sequence ID" value="MBF6025401.1"/>
    <property type="molecule type" value="Genomic_DNA"/>
</dbReference>
<dbReference type="RefSeq" id="WP_194932013.1">
    <property type="nucleotide sequence ID" value="NZ_JADLZT010000009.1"/>
</dbReference>
<dbReference type="InterPro" id="IPR036291">
    <property type="entry name" value="NAD(P)-bd_dom_sf"/>
</dbReference>
<dbReference type="PRINTS" id="PR00081">
    <property type="entry name" value="GDHRDH"/>
</dbReference>
<name>A0ABS0BCA9_9GAMM</name>
<evidence type="ECO:0000256" key="1">
    <source>
        <dbReference type="ARBA" id="ARBA00006484"/>
    </source>
</evidence>
<gene>
    <name evidence="3" type="ORF">IU514_15310</name>
</gene>
<protein>
    <submittedName>
        <fullName evidence="3">SDR family NAD(P)-dependent oxidoreductase</fullName>
    </submittedName>
</protein>
<dbReference type="Proteomes" id="UP001429984">
    <property type="component" value="Unassembled WGS sequence"/>
</dbReference>
<reference evidence="3 4" key="1">
    <citation type="submission" date="2020-11" db="EMBL/GenBank/DDBJ databases">
        <title>Draft Genome Sequence and Secondary Metabolite Biosynthetic Potential of the Lysobacter niastensis Type strain DSM 18481.</title>
        <authorList>
            <person name="Turrini P."/>
            <person name="Artuso I."/>
            <person name="Tescari M."/>
            <person name="Lugli G.A."/>
            <person name="Frangipani E."/>
            <person name="Ventura M."/>
            <person name="Visca P."/>
        </authorList>
    </citation>
    <scope>NUCLEOTIDE SEQUENCE [LARGE SCALE GENOMIC DNA]</scope>
    <source>
        <strain evidence="3 4">DSM 18481</strain>
    </source>
</reference>
<proteinExistence type="inferred from homology"/>
<organism evidence="3 4">
    <name type="scientific">Lysobacter niastensis</name>
    <dbReference type="NCBI Taxonomy" id="380629"/>
    <lineage>
        <taxon>Bacteria</taxon>
        <taxon>Pseudomonadati</taxon>
        <taxon>Pseudomonadota</taxon>
        <taxon>Gammaproteobacteria</taxon>
        <taxon>Lysobacterales</taxon>
        <taxon>Lysobacteraceae</taxon>
        <taxon>Lysobacter</taxon>
    </lineage>
</organism>
<comment type="similarity">
    <text evidence="1">Belongs to the short-chain dehydrogenases/reductases (SDR) family.</text>
</comment>
<dbReference type="PANTHER" id="PTHR24320">
    <property type="entry name" value="RETINOL DEHYDROGENASE"/>
    <property type="match status" value="1"/>
</dbReference>
<accession>A0ABS0BCA9</accession>
<dbReference type="InterPro" id="IPR002347">
    <property type="entry name" value="SDR_fam"/>
</dbReference>
<keyword evidence="4" id="KW-1185">Reference proteome</keyword>
<dbReference type="Pfam" id="PF00106">
    <property type="entry name" value="adh_short"/>
    <property type="match status" value="1"/>
</dbReference>
<dbReference type="PANTHER" id="PTHR24320:SF227">
    <property type="entry name" value="RETINOL DEHYDROGENASE 11"/>
    <property type="match status" value="1"/>
</dbReference>
<evidence type="ECO:0000256" key="2">
    <source>
        <dbReference type="ARBA" id="ARBA00023002"/>
    </source>
</evidence>
<evidence type="ECO:0000313" key="3">
    <source>
        <dbReference type="EMBL" id="MBF6025401.1"/>
    </source>
</evidence>
<comment type="caution">
    <text evidence="3">The sequence shown here is derived from an EMBL/GenBank/DDBJ whole genome shotgun (WGS) entry which is preliminary data.</text>
</comment>
<keyword evidence="2" id="KW-0560">Oxidoreductase</keyword>
<dbReference type="SUPFAM" id="SSF51735">
    <property type="entry name" value="NAD(P)-binding Rossmann-fold domains"/>
    <property type="match status" value="1"/>
</dbReference>
<sequence>MFTTPFGFQSTAAQVLEGVDLAGKRAIVTGASSGIGVETARALARAGAEVTLAVRDVESGHRVVAQIRQAIGDGQLQVRPLDLSDLNTVREFTDSWMGPLHILVNNAGIMATPTLVRGADGWEGQMATNFLGHFALTMGLKDSLADAGNARVVCLSSSAHLLAPVIFDDPHFNFVQYDPLVAYGQSKTACALLAVGITHLWRGKYGINANAVNPGAIATNLQKHTGGLKTPESRRKTVEQGAATTTLLAGSPLLSETSGLYFEDGNEAPPVLARPDDFRGVAPYALDAGNAERLWRLGSSVVSGG</sequence>